<evidence type="ECO:0000256" key="9">
    <source>
        <dbReference type="ARBA" id="ARBA00023065"/>
    </source>
</evidence>
<name>A0A6J7GG26_9ZZZZ</name>
<keyword evidence="8 13" id="KW-1133">Transmembrane helix</keyword>
<reference evidence="14" key="1">
    <citation type="submission" date="2020-05" db="EMBL/GenBank/DDBJ databases">
        <authorList>
            <person name="Chiriac C."/>
            <person name="Salcher M."/>
            <person name="Ghai R."/>
            <person name="Kavagutti S V."/>
        </authorList>
    </citation>
    <scope>NUCLEOTIDE SEQUENCE</scope>
</reference>
<evidence type="ECO:0000256" key="13">
    <source>
        <dbReference type="SAM" id="Phobius"/>
    </source>
</evidence>
<dbReference type="PANTHER" id="PTHR31462:SF5">
    <property type="entry name" value="ENDOSOMAL_LYSOSOMAL PROTON CHANNEL TMEM175"/>
    <property type="match status" value="1"/>
</dbReference>
<evidence type="ECO:0000256" key="8">
    <source>
        <dbReference type="ARBA" id="ARBA00022989"/>
    </source>
</evidence>
<dbReference type="AlphaFoldDB" id="A0A6J7GG26"/>
<keyword evidence="11" id="KW-0407">Ion channel</keyword>
<evidence type="ECO:0000256" key="2">
    <source>
        <dbReference type="ARBA" id="ARBA00006920"/>
    </source>
</evidence>
<evidence type="ECO:0000256" key="11">
    <source>
        <dbReference type="ARBA" id="ARBA00023303"/>
    </source>
</evidence>
<sequence length="216" mass="24147">MNSSPNRTITGRSLDRVINFSDAVVAVAITVLVLPIVDIQGPTDTHSMLSVLSDNSDQLIAFGLTFLILFILWQGHHRVFENFVAIDNTIMWINAGWLATVAFLPWPSRLIDVSANSAGAGWLYCLTLFLNAVFLHFIYQHGRKHPGYLTNVDLWSSWVSISFVFAVAFGIMVIASILVPAMALWLLFLLLPLRFFVQQKGRLPASVTRSSSKRRN</sequence>
<evidence type="ECO:0000256" key="10">
    <source>
        <dbReference type="ARBA" id="ARBA00023136"/>
    </source>
</evidence>
<comment type="similarity">
    <text evidence="2">Belongs to the TMEM175 family.</text>
</comment>
<proteinExistence type="inferred from homology"/>
<keyword evidence="4" id="KW-0633">Potassium transport</keyword>
<dbReference type="EMBL" id="CAFBMC010000057">
    <property type="protein sequence ID" value="CAB4903043.1"/>
    <property type="molecule type" value="Genomic_DNA"/>
</dbReference>
<evidence type="ECO:0000256" key="1">
    <source>
        <dbReference type="ARBA" id="ARBA00004141"/>
    </source>
</evidence>
<keyword evidence="5 13" id="KW-0812">Transmembrane</keyword>
<keyword evidence="7" id="KW-0630">Potassium</keyword>
<dbReference type="GO" id="GO:0005267">
    <property type="term" value="F:potassium channel activity"/>
    <property type="evidence" value="ECO:0007669"/>
    <property type="project" value="UniProtKB-KW"/>
</dbReference>
<evidence type="ECO:0000256" key="12">
    <source>
        <dbReference type="ARBA" id="ARBA00034430"/>
    </source>
</evidence>
<protein>
    <submittedName>
        <fullName evidence="14">Unannotated protein</fullName>
    </submittedName>
</protein>
<evidence type="ECO:0000313" key="14">
    <source>
        <dbReference type="EMBL" id="CAB4903043.1"/>
    </source>
</evidence>
<evidence type="ECO:0000256" key="4">
    <source>
        <dbReference type="ARBA" id="ARBA00022538"/>
    </source>
</evidence>
<gene>
    <name evidence="14" type="ORF">UFOPK3495_01074</name>
</gene>
<organism evidence="14">
    <name type="scientific">freshwater metagenome</name>
    <dbReference type="NCBI Taxonomy" id="449393"/>
    <lineage>
        <taxon>unclassified sequences</taxon>
        <taxon>metagenomes</taxon>
        <taxon>ecological metagenomes</taxon>
    </lineage>
</organism>
<comment type="subcellular location">
    <subcellularLocation>
        <location evidence="1">Membrane</location>
        <topology evidence="1">Multi-pass membrane protein</topology>
    </subcellularLocation>
</comment>
<feature type="transmembrane region" description="Helical" evidence="13">
    <location>
        <begin position="20"/>
        <end position="39"/>
    </location>
</feature>
<evidence type="ECO:0000256" key="7">
    <source>
        <dbReference type="ARBA" id="ARBA00022958"/>
    </source>
</evidence>
<keyword evidence="3" id="KW-0813">Transport</keyword>
<dbReference type="PANTHER" id="PTHR31462">
    <property type="entry name" value="ENDOSOMAL/LYSOSOMAL POTASSIUM CHANNEL TMEM175"/>
    <property type="match status" value="1"/>
</dbReference>
<evidence type="ECO:0000256" key="5">
    <source>
        <dbReference type="ARBA" id="ARBA00022692"/>
    </source>
</evidence>
<dbReference type="Pfam" id="PF06736">
    <property type="entry name" value="TMEM175"/>
    <property type="match status" value="1"/>
</dbReference>
<feature type="transmembrane region" description="Helical" evidence="13">
    <location>
        <begin position="118"/>
        <end position="138"/>
    </location>
</feature>
<feature type="transmembrane region" description="Helical" evidence="13">
    <location>
        <begin position="158"/>
        <end position="191"/>
    </location>
</feature>
<keyword evidence="6" id="KW-0631">Potassium channel</keyword>
<feature type="transmembrane region" description="Helical" evidence="13">
    <location>
        <begin position="59"/>
        <end position="77"/>
    </location>
</feature>
<dbReference type="InterPro" id="IPR010617">
    <property type="entry name" value="TMEM175-like"/>
</dbReference>
<keyword evidence="9" id="KW-0406">Ion transport</keyword>
<evidence type="ECO:0000256" key="3">
    <source>
        <dbReference type="ARBA" id="ARBA00022448"/>
    </source>
</evidence>
<feature type="transmembrane region" description="Helical" evidence="13">
    <location>
        <begin position="89"/>
        <end position="106"/>
    </location>
</feature>
<dbReference type="GO" id="GO:0016020">
    <property type="term" value="C:membrane"/>
    <property type="evidence" value="ECO:0007669"/>
    <property type="project" value="UniProtKB-SubCell"/>
</dbReference>
<dbReference type="GO" id="GO:0015252">
    <property type="term" value="F:proton channel activity"/>
    <property type="evidence" value="ECO:0007669"/>
    <property type="project" value="InterPro"/>
</dbReference>
<accession>A0A6J7GG26</accession>
<evidence type="ECO:0000256" key="6">
    <source>
        <dbReference type="ARBA" id="ARBA00022826"/>
    </source>
</evidence>
<comment type="catalytic activity">
    <reaction evidence="12">
        <text>K(+)(in) = K(+)(out)</text>
        <dbReference type="Rhea" id="RHEA:29463"/>
        <dbReference type="ChEBI" id="CHEBI:29103"/>
    </reaction>
</comment>
<keyword evidence="10 13" id="KW-0472">Membrane</keyword>